<keyword evidence="3" id="KW-0378">Hydrolase</keyword>
<feature type="transmembrane region" description="Helical" evidence="2">
    <location>
        <begin position="12"/>
        <end position="32"/>
    </location>
</feature>
<dbReference type="EC" id="3.6.1.-" evidence="3"/>
<dbReference type="InterPro" id="IPR011223">
    <property type="entry name" value="UCP028770"/>
</dbReference>
<accession>A0A1W1BK77</accession>
<feature type="region of interest" description="Disordered" evidence="1">
    <location>
        <begin position="114"/>
        <end position="133"/>
    </location>
</feature>
<organism evidence="3">
    <name type="scientific">hydrothermal vent metagenome</name>
    <dbReference type="NCBI Taxonomy" id="652676"/>
    <lineage>
        <taxon>unclassified sequences</taxon>
        <taxon>metagenomes</taxon>
        <taxon>ecological metagenomes</taxon>
    </lineage>
</organism>
<proteinExistence type="predicted"/>
<feature type="transmembrane region" description="Helical" evidence="2">
    <location>
        <begin position="53"/>
        <end position="75"/>
    </location>
</feature>
<protein>
    <submittedName>
        <fullName evidence="3">GTPase</fullName>
        <ecNumber evidence="3">3.6.1.-</ecNumber>
    </submittedName>
</protein>
<keyword evidence="2" id="KW-0472">Membrane</keyword>
<dbReference type="AlphaFoldDB" id="A0A1W1BK77"/>
<evidence type="ECO:0000256" key="1">
    <source>
        <dbReference type="SAM" id="MobiDB-lite"/>
    </source>
</evidence>
<dbReference type="GO" id="GO:0016787">
    <property type="term" value="F:hydrolase activity"/>
    <property type="evidence" value="ECO:0007669"/>
    <property type="project" value="UniProtKB-KW"/>
</dbReference>
<name>A0A1W1BK77_9ZZZZ</name>
<keyword evidence="2" id="KW-1133">Transmembrane helix</keyword>
<dbReference type="PIRSF" id="PIRSF028770">
    <property type="entry name" value="UCP028770"/>
    <property type="match status" value="1"/>
</dbReference>
<feature type="compositionally biased region" description="Polar residues" evidence="1">
    <location>
        <begin position="119"/>
        <end position="133"/>
    </location>
</feature>
<reference evidence="3" key="1">
    <citation type="submission" date="2016-10" db="EMBL/GenBank/DDBJ databases">
        <authorList>
            <person name="de Groot N.N."/>
        </authorList>
    </citation>
    <scope>NUCLEOTIDE SEQUENCE</scope>
</reference>
<dbReference type="EMBL" id="FPHL01000005">
    <property type="protein sequence ID" value="SFV53954.1"/>
    <property type="molecule type" value="Genomic_DNA"/>
</dbReference>
<evidence type="ECO:0000256" key="2">
    <source>
        <dbReference type="SAM" id="Phobius"/>
    </source>
</evidence>
<keyword evidence="2" id="KW-0812">Transmembrane</keyword>
<evidence type="ECO:0000313" key="3">
    <source>
        <dbReference type="EMBL" id="SFV53954.1"/>
    </source>
</evidence>
<sequence>MALAIDPRTLDFVALGIFVTVVIVFIYLVIYIHDIPYEIAKKRDHPHRDAIHIAGWVSLFLMHVIWPFLWIWAYLYKPGEGWGLETVELKDSTLSQKEITELKERLEALEAKLSEASENTAVPSESNTQVEVK</sequence>
<dbReference type="Pfam" id="PF11742">
    <property type="entry name" value="DUF3302"/>
    <property type="match status" value="1"/>
</dbReference>
<gene>
    <name evidence="3" type="ORF">MNB_SV-10-922</name>
</gene>